<reference evidence="2 3" key="1">
    <citation type="submission" date="2024-04" db="EMBL/GenBank/DDBJ databases">
        <title>Complete genome sequence of Nguyenibacter vanlangesis HBCM-1154, a strain capable of nitrogen fixation, IAA production, and phosphorus solubilization isolated from sugarcane soil.</title>
        <authorList>
            <person name="MY HANH P."/>
        </authorList>
    </citation>
    <scope>NUCLEOTIDE SEQUENCE [LARGE SCALE GENOMIC DNA]</scope>
    <source>
        <strain evidence="2 3">HBCM 1154</strain>
    </source>
</reference>
<dbReference type="RefSeq" id="WP_323990318.1">
    <property type="nucleotide sequence ID" value="NZ_CP152276.1"/>
</dbReference>
<feature type="region of interest" description="Disordered" evidence="1">
    <location>
        <begin position="1"/>
        <end position="26"/>
    </location>
</feature>
<evidence type="ECO:0000256" key="1">
    <source>
        <dbReference type="SAM" id="MobiDB-lite"/>
    </source>
</evidence>
<gene>
    <name evidence="2" type="ORF">AAC691_19925</name>
</gene>
<feature type="region of interest" description="Disordered" evidence="1">
    <location>
        <begin position="198"/>
        <end position="222"/>
    </location>
</feature>
<protein>
    <submittedName>
        <fullName evidence="2">Sugar dehydrogenase complex small subunit</fullName>
    </submittedName>
</protein>
<sequence>MNAPTRTGFDLAETSPAVPDRADPPSSLRRRTLMMASAAAGASALAADMLAPRPAAAWALTADESRFLAVSQAVTGHGDLNPDIAARLFAAMVRTFPGYGAQVEALARIARPGGTPEEILSRAEEANLRQAMLGLVAAWYTGSVQDKTNAPMVAYYDALMYQPTRDALPVPTYCFGKPGWWTETPPPLGVPAVSTVAVPPPAPPPAAVESKAPPQSAILPTK</sequence>
<proteinExistence type="predicted"/>
<accession>A0ABZ3D4K7</accession>
<dbReference type="EMBL" id="CP152276">
    <property type="protein sequence ID" value="XAE42492.1"/>
    <property type="molecule type" value="Genomic_DNA"/>
</dbReference>
<evidence type="ECO:0000313" key="2">
    <source>
        <dbReference type="EMBL" id="XAE42492.1"/>
    </source>
</evidence>
<dbReference type="PROSITE" id="PS51318">
    <property type="entry name" value="TAT"/>
    <property type="match status" value="1"/>
</dbReference>
<organism evidence="2 3">
    <name type="scientific">Nguyenibacter vanlangensis</name>
    <dbReference type="NCBI Taxonomy" id="1216886"/>
    <lineage>
        <taxon>Bacteria</taxon>
        <taxon>Pseudomonadati</taxon>
        <taxon>Pseudomonadota</taxon>
        <taxon>Alphaproteobacteria</taxon>
        <taxon>Acetobacterales</taxon>
        <taxon>Acetobacteraceae</taxon>
        <taxon>Nguyenibacter</taxon>
    </lineage>
</organism>
<name>A0ABZ3D4K7_9PROT</name>
<dbReference type="Pfam" id="PF12318">
    <property type="entry name" value="FAD-SLDH"/>
    <property type="match status" value="1"/>
</dbReference>
<keyword evidence="3" id="KW-1185">Reference proteome</keyword>
<dbReference type="InterPro" id="IPR006311">
    <property type="entry name" value="TAT_signal"/>
</dbReference>
<dbReference type="Proteomes" id="UP001449795">
    <property type="component" value="Chromosome"/>
</dbReference>
<evidence type="ECO:0000313" key="3">
    <source>
        <dbReference type="Proteomes" id="UP001449795"/>
    </source>
</evidence>
<dbReference type="InterPro" id="IPR024651">
    <property type="entry name" value="FAD-SLDH_ssu"/>
</dbReference>